<comment type="caution">
    <text evidence="1">The sequence shown here is derived from an EMBL/GenBank/DDBJ whole genome shotgun (WGS) entry which is preliminary data.</text>
</comment>
<sequence length="65" mass="7017">MQIDKQQILEFLRSRGDEQQAQQAEGELPDQVDTDQHADLLAKFGINPQELLSGGLGGLGGKLGL</sequence>
<proteinExistence type="predicted"/>
<dbReference type="RefSeq" id="WP_142221349.1">
    <property type="nucleotide sequence ID" value="NZ_BAAAPU010000008.1"/>
</dbReference>
<evidence type="ECO:0000313" key="1">
    <source>
        <dbReference type="EMBL" id="GAA1985305.1"/>
    </source>
</evidence>
<reference evidence="1 2" key="1">
    <citation type="journal article" date="2019" name="Int. J. Syst. Evol. Microbiol.">
        <title>The Global Catalogue of Microorganisms (GCM) 10K type strain sequencing project: providing services to taxonomists for standard genome sequencing and annotation.</title>
        <authorList>
            <consortium name="The Broad Institute Genomics Platform"/>
            <consortium name="The Broad Institute Genome Sequencing Center for Infectious Disease"/>
            <person name="Wu L."/>
            <person name="Ma J."/>
        </authorList>
    </citation>
    <scope>NUCLEOTIDE SEQUENCE [LARGE SCALE GENOMIC DNA]</scope>
    <source>
        <strain evidence="1 2">JCM 15628</strain>
    </source>
</reference>
<evidence type="ECO:0000313" key="2">
    <source>
        <dbReference type="Proteomes" id="UP001500013"/>
    </source>
</evidence>
<accession>A0ABN2SEV3</accession>
<keyword evidence="2" id="KW-1185">Reference proteome</keyword>
<organism evidence="1 2">
    <name type="scientific">Terrabacter lapilli</name>
    <dbReference type="NCBI Taxonomy" id="436231"/>
    <lineage>
        <taxon>Bacteria</taxon>
        <taxon>Bacillati</taxon>
        <taxon>Actinomycetota</taxon>
        <taxon>Actinomycetes</taxon>
        <taxon>Micrococcales</taxon>
        <taxon>Intrasporangiaceae</taxon>
        <taxon>Terrabacter</taxon>
    </lineage>
</organism>
<dbReference type="EMBL" id="BAAAPU010000008">
    <property type="protein sequence ID" value="GAA1985305.1"/>
    <property type="molecule type" value="Genomic_DNA"/>
</dbReference>
<name>A0ABN2SEV3_9MICO</name>
<gene>
    <name evidence="1" type="ORF">GCM10009817_28440</name>
</gene>
<protein>
    <submittedName>
        <fullName evidence="1">Uncharacterized protein</fullName>
    </submittedName>
</protein>
<dbReference type="Proteomes" id="UP001500013">
    <property type="component" value="Unassembled WGS sequence"/>
</dbReference>